<organism evidence="3 4">
    <name type="scientific">Novipirellula aureliae</name>
    <dbReference type="NCBI Taxonomy" id="2527966"/>
    <lineage>
        <taxon>Bacteria</taxon>
        <taxon>Pseudomonadati</taxon>
        <taxon>Planctomycetota</taxon>
        <taxon>Planctomycetia</taxon>
        <taxon>Pirellulales</taxon>
        <taxon>Pirellulaceae</taxon>
        <taxon>Novipirellula</taxon>
    </lineage>
</organism>
<dbReference type="Gene3D" id="2.30.30.240">
    <property type="entry name" value="PRC-barrel domain"/>
    <property type="match status" value="1"/>
</dbReference>
<dbReference type="InterPro" id="IPR027275">
    <property type="entry name" value="PRC-brl_dom"/>
</dbReference>
<comment type="caution">
    <text evidence="3">The sequence shown here is derived from an EMBL/GenBank/DDBJ whole genome shotgun (WGS) entry which is preliminary data.</text>
</comment>
<evidence type="ECO:0000256" key="1">
    <source>
        <dbReference type="SAM" id="SignalP"/>
    </source>
</evidence>
<dbReference type="OrthoDB" id="286778at2"/>
<evidence type="ECO:0000313" key="4">
    <source>
        <dbReference type="Proteomes" id="UP000315471"/>
    </source>
</evidence>
<dbReference type="SUPFAM" id="SSF50346">
    <property type="entry name" value="PRC-barrel domain"/>
    <property type="match status" value="1"/>
</dbReference>
<reference evidence="3 4" key="1">
    <citation type="submission" date="2019-02" db="EMBL/GenBank/DDBJ databases">
        <title>Deep-cultivation of Planctomycetes and their phenomic and genomic characterization uncovers novel biology.</title>
        <authorList>
            <person name="Wiegand S."/>
            <person name="Jogler M."/>
            <person name="Boedeker C."/>
            <person name="Pinto D."/>
            <person name="Vollmers J."/>
            <person name="Rivas-Marin E."/>
            <person name="Kohn T."/>
            <person name="Peeters S.H."/>
            <person name="Heuer A."/>
            <person name="Rast P."/>
            <person name="Oberbeckmann S."/>
            <person name="Bunk B."/>
            <person name="Jeske O."/>
            <person name="Meyerdierks A."/>
            <person name="Storesund J.E."/>
            <person name="Kallscheuer N."/>
            <person name="Luecker S."/>
            <person name="Lage O.M."/>
            <person name="Pohl T."/>
            <person name="Merkel B.J."/>
            <person name="Hornburger P."/>
            <person name="Mueller R.-W."/>
            <person name="Bruemmer F."/>
            <person name="Labrenz M."/>
            <person name="Spormann A.M."/>
            <person name="Op Den Camp H."/>
            <person name="Overmann J."/>
            <person name="Amann R."/>
            <person name="Jetten M.S.M."/>
            <person name="Mascher T."/>
            <person name="Medema M.H."/>
            <person name="Devos D.P."/>
            <person name="Kaster A.-K."/>
            <person name="Ovreas L."/>
            <person name="Rohde M."/>
            <person name="Galperin M.Y."/>
            <person name="Jogler C."/>
        </authorList>
    </citation>
    <scope>NUCLEOTIDE SEQUENCE [LARGE SCALE GENOMIC DNA]</scope>
    <source>
        <strain evidence="3 4">Q31b</strain>
    </source>
</reference>
<evidence type="ECO:0000259" key="2">
    <source>
        <dbReference type="Pfam" id="PF05239"/>
    </source>
</evidence>
<protein>
    <submittedName>
        <fullName evidence="3">PRC-barrel domain protein</fullName>
    </submittedName>
</protein>
<sequence length="183" mass="20242" precursor="true">MNRAFQIAIATIAIGGLTFSTANAQTTATNPRTGADAGKLDSVTRGANIRVSQLMGYNIQNAQGESVGEIKDIVMDSRTGKVSYVAVTYGGFLGMGNKLFAVPFEAFKVQVDPDEVADDDIDEDDYVLVLNVTQQQLEGQTGFDEDHWPNMADQQWRADLDKRYGVQRNMNAKDRLMRENRNQ</sequence>
<gene>
    <name evidence="3" type="ORF">Q31b_53090</name>
</gene>
<proteinExistence type="predicted"/>
<keyword evidence="4" id="KW-1185">Reference proteome</keyword>
<dbReference type="AlphaFoldDB" id="A0A5C6DD99"/>
<keyword evidence="1" id="KW-0732">Signal</keyword>
<feature type="domain" description="PRC-barrel" evidence="2">
    <location>
        <begin position="49"/>
        <end position="116"/>
    </location>
</feature>
<feature type="signal peptide" evidence="1">
    <location>
        <begin position="1"/>
        <end position="24"/>
    </location>
</feature>
<name>A0A5C6DD99_9BACT</name>
<dbReference type="PANTHER" id="PTHR36505:SF1">
    <property type="entry name" value="BLR1072 PROTEIN"/>
    <property type="match status" value="1"/>
</dbReference>
<feature type="chain" id="PRO_5022958067" evidence="1">
    <location>
        <begin position="25"/>
        <end position="183"/>
    </location>
</feature>
<dbReference type="EMBL" id="SJPY01000010">
    <property type="protein sequence ID" value="TWU35213.1"/>
    <property type="molecule type" value="Genomic_DNA"/>
</dbReference>
<dbReference type="InterPro" id="IPR011033">
    <property type="entry name" value="PRC_barrel-like_sf"/>
</dbReference>
<dbReference type="Proteomes" id="UP000315471">
    <property type="component" value="Unassembled WGS sequence"/>
</dbReference>
<dbReference type="Pfam" id="PF05239">
    <property type="entry name" value="PRC"/>
    <property type="match status" value="1"/>
</dbReference>
<dbReference type="PANTHER" id="PTHR36505">
    <property type="entry name" value="BLR1072 PROTEIN"/>
    <property type="match status" value="1"/>
</dbReference>
<dbReference type="RefSeq" id="WP_146602405.1">
    <property type="nucleotide sequence ID" value="NZ_SJPY01000010.1"/>
</dbReference>
<accession>A0A5C6DD99</accession>
<evidence type="ECO:0000313" key="3">
    <source>
        <dbReference type="EMBL" id="TWU35213.1"/>
    </source>
</evidence>